<gene>
    <name evidence="6" type="ORF">L544_3872</name>
</gene>
<evidence type="ECO:0000256" key="2">
    <source>
        <dbReference type="ARBA" id="ARBA00023136"/>
    </source>
</evidence>
<evidence type="ECO:0000256" key="1">
    <source>
        <dbReference type="ARBA" id="ARBA00004442"/>
    </source>
</evidence>
<sequence>MEVVMRAEQISKRVAVVGVVGALLLAGCATQQQTNTAVGTGAGAALGAGVGALIGHGTGAAIGAGIGAVAGGLIGYNWKTVKEDVQQSGASSLGVDVVEMPDGSLKVNIPGNVSFDTGRATLKPALLPVLDSVARSLQQHPELRVKAVGHTDNTGSVATNQKLSHDRAQAVASYLSRQGVAASRIMVEGRAATDPIGDNNTAEGRAANRRVEVYLYAVKQ</sequence>
<accession>A0ABR4QWV9</accession>
<dbReference type="InterPro" id="IPR006664">
    <property type="entry name" value="OMP_bac"/>
</dbReference>
<evidence type="ECO:0000256" key="3">
    <source>
        <dbReference type="ARBA" id="ARBA00023237"/>
    </source>
</evidence>
<organism evidence="6 7">
    <name type="scientific">Bordetella hinzii OH87 BAL007II</name>
    <dbReference type="NCBI Taxonomy" id="1331262"/>
    <lineage>
        <taxon>Bacteria</taxon>
        <taxon>Pseudomonadati</taxon>
        <taxon>Pseudomonadota</taxon>
        <taxon>Betaproteobacteria</taxon>
        <taxon>Burkholderiales</taxon>
        <taxon>Alcaligenaceae</taxon>
        <taxon>Bordetella</taxon>
    </lineage>
</organism>
<dbReference type="InterPro" id="IPR036737">
    <property type="entry name" value="OmpA-like_sf"/>
</dbReference>
<reference evidence="6 7" key="1">
    <citation type="submission" date="2014-03" db="EMBL/GenBank/DDBJ databases">
        <title>Genome sequence of Bordetella hinzii.</title>
        <authorList>
            <person name="Register K."/>
            <person name="Harvill E."/>
            <person name="Goodfield L.L."/>
            <person name="Ivanov Y.V."/>
            <person name="Meyer J.A."/>
            <person name="Muse S.J."/>
            <person name="Jacobs N."/>
            <person name="Bendor L."/>
            <person name="Smallridge W.E."/>
            <person name="Brinkac L.M."/>
            <person name="Sanka R."/>
            <person name="Kim M."/>
            <person name="Losada L."/>
        </authorList>
    </citation>
    <scope>NUCLEOTIDE SEQUENCE [LARGE SCALE GENOMIC DNA]</scope>
    <source>
        <strain evidence="6 7">OH87 BAL007II</strain>
    </source>
</reference>
<evidence type="ECO:0000313" key="7">
    <source>
        <dbReference type="Proteomes" id="UP000025748"/>
    </source>
</evidence>
<evidence type="ECO:0000259" key="5">
    <source>
        <dbReference type="PROSITE" id="PS51123"/>
    </source>
</evidence>
<dbReference type="PRINTS" id="PR01023">
    <property type="entry name" value="NAFLGMOTY"/>
</dbReference>
<dbReference type="CDD" id="cd07185">
    <property type="entry name" value="OmpA_C-like"/>
    <property type="match status" value="1"/>
</dbReference>
<evidence type="ECO:0000256" key="4">
    <source>
        <dbReference type="PROSITE-ProRule" id="PRU00473"/>
    </source>
</evidence>
<dbReference type="PANTHER" id="PTHR30329">
    <property type="entry name" value="STATOR ELEMENT OF FLAGELLAR MOTOR COMPLEX"/>
    <property type="match status" value="1"/>
</dbReference>
<dbReference type="PROSITE" id="PS51257">
    <property type="entry name" value="PROKAR_LIPOPROTEIN"/>
    <property type="match status" value="1"/>
</dbReference>
<dbReference type="InterPro" id="IPR027367">
    <property type="entry name" value="Gly-zipper_YMGG"/>
</dbReference>
<evidence type="ECO:0000313" key="6">
    <source>
        <dbReference type="EMBL" id="KCB22228.1"/>
    </source>
</evidence>
<protein>
    <submittedName>
        <fullName evidence="6">OmpA family protein</fullName>
    </submittedName>
</protein>
<dbReference type="SUPFAM" id="SSF103088">
    <property type="entry name" value="OmpA-like"/>
    <property type="match status" value="1"/>
</dbReference>
<dbReference type="PRINTS" id="PR01021">
    <property type="entry name" value="OMPADOMAIN"/>
</dbReference>
<dbReference type="InterPro" id="IPR050330">
    <property type="entry name" value="Bact_OuterMem_StrucFunc"/>
</dbReference>
<comment type="caution">
    <text evidence="6">The sequence shown here is derived from an EMBL/GenBank/DDBJ whole genome shotgun (WGS) entry which is preliminary data.</text>
</comment>
<dbReference type="PANTHER" id="PTHR30329:SF21">
    <property type="entry name" value="LIPOPROTEIN YIAD-RELATED"/>
    <property type="match status" value="1"/>
</dbReference>
<keyword evidence="7" id="KW-1185">Reference proteome</keyword>
<feature type="domain" description="OmpA-like" evidence="5">
    <location>
        <begin position="102"/>
        <end position="219"/>
    </location>
</feature>
<dbReference type="PROSITE" id="PS51123">
    <property type="entry name" value="OMPA_2"/>
    <property type="match status" value="1"/>
</dbReference>
<dbReference type="Pfam" id="PF13441">
    <property type="entry name" value="Gly-zipper_YMGG"/>
    <property type="match status" value="1"/>
</dbReference>
<proteinExistence type="predicted"/>
<dbReference type="Pfam" id="PF00691">
    <property type="entry name" value="OmpA"/>
    <property type="match status" value="1"/>
</dbReference>
<dbReference type="Proteomes" id="UP000025748">
    <property type="component" value="Unassembled WGS sequence"/>
</dbReference>
<dbReference type="Gene3D" id="3.30.1330.60">
    <property type="entry name" value="OmpA-like domain"/>
    <property type="match status" value="1"/>
</dbReference>
<dbReference type="InterPro" id="IPR006665">
    <property type="entry name" value="OmpA-like"/>
</dbReference>
<name>A0ABR4QWV9_9BORD</name>
<keyword evidence="3" id="KW-0998">Cell outer membrane</keyword>
<keyword evidence="2 4" id="KW-0472">Membrane</keyword>
<comment type="subcellular location">
    <subcellularLocation>
        <location evidence="1">Cell outer membrane</location>
    </subcellularLocation>
</comment>
<dbReference type="EMBL" id="JHEM01000024">
    <property type="protein sequence ID" value="KCB22228.1"/>
    <property type="molecule type" value="Genomic_DNA"/>
</dbReference>